<evidence type="ECO:0000256" key="1">
    <source>
        <dbReference type="SAM" id="Phobius"/>
    </source>
</evidence>
<feature type="transmembrane region" description="Helical" evidence="1">
    <location>
        <begin position="68"/>
        <end position="85"/>
    </location>
</feature>
<dbReference type="EMBL" id="CP034662">
    <property type="protein sequence ID" value="AZQ93128.1"/>
    <property type="molecule type" value="Genomic_DNA"/>
</dbReference>
<protein>
    <submittedName>
        <fullName evidence="2">Putative membrane protein</fullName>
    </submittedName>
</protein>
<reference evidence="2 4" key="1">
    <citation type="submission" date="2018-12" db="EMBL/GenBank/DDBJ databases">
        <title>Persistence of Moraxella catarrhalis in Chronic Obstructive Pulmonary Disease and Regulation of the Hag/MID Adhesin.</title>
        <authorList>
            <person name="Murphy T."/>
            <person name="Zhao X."/>
            <person name="Vyas G."/>
            <person name="Aluvathingal J."/>
            <person name="Nadendla S."/>
            <person name="Tallon L."/>
            <person name="Tettelin H."/>
        </authorList>
    </citation>
    <scope>NUCLEOTIDE SEQUENCE [LARGE SCALE GENOMIC DNA]</scope>
    <source>
        <strain evidence="2 4">46P58B1</strain>
    </source>
</reference>
<organism evidence="2 4">
    <name type="scientific">Moraxella catarrhalis</name>
    <name type="common">Branhamella catarrhalis</name>
    <dbReference type="NCBI Taxonomy" id="480"/>
    <lineage>
        <taxon>Bacteria</taxon>
        <taxon>Pseudomonadati</taxon>
        <taxon>Pseudomonadota</taxon>
        <taxon>Gammaproteobacteria</taxon>
        <taxon>Moraxellales</taxon>
        <taxon>Moraxellaceae</taxon>
        <taxon>Moraxella</taxon>
    </lineage>
</organism>
<dbReference type="EMBL" id="CP034662">
    <property type="protein sequence ID" value="AZQ93886.1"/>
    <property type="molecule type" value="Genomic_DNA"/>
</dbReference>
<keyword evidence="1" id="KW-0472">Membrane</keyword>
<keyword evidence="1" id="KW-0812">Transmembrane</keyword>
<keyword evidence="1" id="KW-1133">Transmembrane helix</keyword>
<feature type="transmembrane region" description="Helical" evidence="1">
    <location>
        <begin position="36"/>
        <end position="56"/>
    </location>
</feature>
<sequence length="108" mass="12276">MSNLLIINALICGIGFGVGVHTFIKHLKAFSTEKTPVVEAWLVAVGMLAWSVVLYASFDEPTITRLEVFSRLLFLIYWVGGILKVQKQCIKIRRHLSKRKAQMNLYKP</sequence>
<name>A0A3Q9GD71_MORCA</name>
<evidence type="ECO:0000313" key="3">
    <source>
        <dbReference type="EMBL" id="AZQ93886.1"/>
    </source>
</evidence>
<dbReference type="AlphaFoldDB" id="A0A3Q9GD71"/>
<proteinExistence type="predicted"/>
<evidence type="ECO:0000313" key="2">
    <source>
        <dbReference type="EMBL" id="AZQ93128.1"/>
    </source>
</evidence>
<dbReference type="Proteomes" id="UP000280228">
    <property type="component" value="Chromosome"/>
</dbReference>
<accession>A0A3Q9GD71</accession>
<feature type="transmembrane region" description="Helical" evidence="1">
    <location>
        <begin position="6"/>
        <end position="24"/>
    </location>
</feature>
<gene>
    <name evidence="3" type="ORF">EJK53_1541</name>
    <name evidence="2" type="ORF">EJK53_1592</name>
</gene>
<evidence type="ECO:0000313" key="4">
    <source>
        <dbReference type="Proteomes" id="UP000280228"/>
    </source>
</evidence>
<dbReference type="RefSeq" id="WP_126705111.1">
    <property type="nucleotide sequence ID" value="NZ_CP034662.1"/>
</dbReference>